<gene>
    <name evidence="1" type="ORF">I4F81_004659</name>
</gene>
<dbReference type="Proteomes" id="UP000798662">
    <property type="component" value="Chromosome 1"/>
</dbReference>
<reference evidence="1" key="1">
    <citation type="submission" date="2019-11" db="EMBL/GenBank/DDBJ databases">
        <title>Nori genome reveals adaptations in red seaweeds to the harsh intertidal environment.</title>
        <authorList>
            <person name="Wang D."/>
            <person name="Mao Y."/>
        </authorList>
    </citation>
    <scope>NUCLEOTIDE SEQUENCE</scope>
    <source>
        <tissue evidence="1">Gametophyte</tissue>
    </source>
</reference>
<evidence type="ECO:0000313" key="2">
    <source>
        <dbReference type="Proteomes" id="UP000798662"/>
    </source>
</evidence>
<accession>A0ACC3BWW8</accession>
<evidence type="ECO:0000313" key="1">
    <source>
        <dbReference type="EMBL" id="KAK1862083.1"/>
    </source>
</evidence>
<name>A0ACC3BWW8_PYRYE</name>
<comment type="caution">
    <text evidence="1">The sequence shown here is derived from an EMBL/GenBank/DDBJ whole genome shotgun (WGS) entry which is preliminary data.</text>
</comment>
<protein>
    <submittedName>
        <fullName evidence="1">Uncharacterized protein</fullName>
    </submittedName>
</protein>
<dbReference type="EMBL" id="CM020618">
    <property type="protein sequence ID" value="KAK1862083.1"/>
    <property type="molecule type" value="Genomic_DNA"/>
</dbReference>
<proteinExistence type="predicted"/>
<sequence length="174" mass="18462">MGGGARRRREPACGVGVWRRDGGGGAGGEPPHIWHCVGGAAVGVGGAAVGVRCARGHTGSGRGRRKRSCGKPGGRYSLYEQRRTPHGAGLVSSRTQLPSSGAVGTQERPTSRQTPRQPAYPPNRLRTRRPCRRRRCLRNATAGGRAGVSGGVPHSLLSIIPRRFARLPLSSHRR</sequence>
<organism evidence="1 2">
    <name type="scientific">Pyropia yezoensis</name>
    <name type="common">Susabi-nori</name>
    <name type="synonym">Porphyra yezoensis</name>
    <dbReference type="NCBI Taxonomy" id="2788"/>
    <lineage>
        <taxon>Eukaryota</taxon>
        <taxon>Rhodophyta</taxon>
        <taxon>Bangiophyceae</taxon>
        <taxon>Bangiales</taxon>
        <taxon>Bangiaceae</taxon>
        <taxon>Pyropia</taxon>
    </lineage>
</organism>
<keyword evidence="2" id="KW-1185">Reference proteome</keyword>